<protein>
    <recommendedName>
        <fullName evidence="3">TetR family transcriptional regulator</fullName>
    </recommendedName>
</protein>
<reference evidence="1 2" key="1">
    <citation type="submission" date="2016-10" db="EMBL/GenBank/DDBJ databases">
        <title>Evaluation of Human, Veterinary and Environmental Mycobacterium chelonae Isolates by Core Genome Phylogenomic Analysis, Targeted Gene Comparison, and Anti-microbial Susceptibility Patterns: A Tale of Mistaken Identities.</title>
        <authorList>
            <person name="Fogelson S.B."/>
            <person name="Camus A.C."/>
            <person name="Lorenz W."/>
            <person name="Vasireddy R."/>
            <person name="Vasireddy S."/>
            <person name="Smith T."/>
            <person name="Brown-Elliott B.A."/>
            <person name="Wallace R.J.Jr."/>
            <person name="Hasan N.A."/>
            <person name="Reischl U."/>
            <person name="Sanchez S."/>
        </authorList>
    </citation>
    <scope>NUCLEOTIDE SEQUENCE [LARGE SCALE GENOMIC DNA]</scope>
    <source>
        <strain evidence="1 2">15515</strain>
    </source>
</reference>
<evidence type="ECO:0000313" key="2">
    <source>
        <dbReference type="Proteomes" id="UP000180043"/>
    </source>
</evidence>
<dbReference type="EMBL" id="MLIQ01000032">
    <property type="protein sequence ID" value="OHU47679.1"/>
    <property type="molecule type" value="Genomic_DNA"/>
</dbReference>
<comment type="caution">
    <text evidence="1">The sequence shown here is derived from an EMBL/GenBank/DDBJ whole genome shotgun (WGS) entry which is preliminary data.</text>
</comment>
<dbReference type="AlphaFoldDB" id="A0A1S1LIW9"/>
<name>A0A1S1LIW9_MYCCH</name>
<proteinExistence type="predicted"/>
<dbReference type="Proteomes" id="UP000180043">
    <property type="component" value="Unassembled WGS sequence"/>
</dbReference>
<dbReference type="SUPFAM" id="SSF46689">
    <property type="entry name" value="Homeodomain-like"/>
    <property type="match status" value="1"/>
</dbReference>
<accession>A0A1S1LIW9</accession>
<gene>
    <name evidence="1" type="ORF">BKG82_25370</name>
</gene>
<organism evidence="1 2">
    <name type="scientific">Mycobacteroides chelonae</name>
    <name type="common">Mycobacterium chelonae</name>
    <dbReference type="NCBI Taxonomy" id="1774"/>
    <lineage>
        <taxon>Bacteria</taxon>
        <taxon>Bacillati</taxon>
        <taxon>Actinomycetota</taxon>
        <taxon>Actinomycetes</taxon>
        <taxon>Mycobacteriales</taxon>
        <taxon>Mycobacteriaceae</taxon>
        <taxon>Mycobacteroides</taxon>
    </lineage>
</organism>
<evidence type="ECO:0008006" key="3">
    <source>
        <dbReference type="Google" id="ProtNLM"/>
    </source>
</evidence>
<dbReference type="Gene3D" id="1.10.357.10">
    <property type="entry name" value="Tetracycline Repressor, domain 2"/>
    <property type="match status" value="1"/>
</dbReference>
<dbReference type="InterPro" id="IPR009057">
    <property type="entry name" value="Homeodomain-like_sf"/>
</dbReference>
<evidence type="ECO:0000313" key="1">
    <source>
        <dbReference type="EMBL" id="OHU47679.1"/>
    </source>
</evidence>
<sequence>MVAGYFTRPYRGLSAEQWRSKRRQHFLEVGLEAMASSGGRATVASVIATAGCSARYFYQCFEGVESFLVEIFDWIVEDCSKAAVVAIERSSGHPYSNVKAIVVGVVDALTVDPRKARFLLDPAIGGSRLASRRRELTGEVAFVLRQALEVNTDHRDAMRVAVQAEGLVAGVSGVIRLWLEGQLRLTREELAQQCGRYVSEAL</sequence>